<protein>
    <recommendedName>
        <fullName evidence="3">acid phosphatase</fullName>
        <ecNumber evidence="3">3.1.3.2</ecNumber>
    </recommendedName>
</protein>
<dbReference type="AlphaFoldDB" id="A0AAN5CDQ7"/>
<keyword evidence="5" id="KW-0378">Hydrolase</keyword>
<keyword evidence="6" id="KW-1015">Disulfide bond</keyword>
<feature type="signal peptide" evidence="9">
    <location>
        <begin position="1"/>
        <end position="17"/>
    </location>
</feature>
<organism evidence="10 11">
    <name type="scientific">Pristionchus mayeri</name>
    <dbReference type="NCBI Taxonomy" id="1317129"/>
    <lineage>
        <taxon>Eukaryota</taxon>
        <taxon>Metazoa</taxon>
        <taxon>Ecdysozoa</taxon>
        <taxon>Nematoda</taxon>
        <taxon>Chromadorea</taxon>
        <taxon>Rhabditida</taxon>
        <taxon>Rhabditina</taxon>
        <taxon>Diplogasteromorpha</taxon>
        <taxon>Diplogasteroidea</taxon>
        <taxon>Neodiplogasteridae</taxon>
        <taxon>Pristionchus</taxon>
    </lineage>
</organism>
<feature type="region of interest" description="Disordered" evidence="8">
    <location>
        <begin position="449"/>
        <end position="485"/>
    </location>
</feature>
<dbReference type="InterPro" id="IPR000560">
    <property type="entry name" value="His_Pase_clade-2"/>
</dbReference>
<evidence type="ECO:0000256" key="5">
    <source>
        <dbReference type="ARBA" id="ARBA00022801"/>
    </source>
</evidence>
<proteinExistence type="inferred from homology"/>
<evidence type="ECO:0000256" key="4">
    <source>
        <dbReference type="ARBA" id="ARBA00022729"/>
    </source>
</evidence>
<reference evidence="11" key="1">
    <citation type="submission" date="2022-10" db="EMBL/GenBank/DDBJ databases">
        <title>Genome assembly of Pristionchus species.</title>
        <authorList>
            <person name="Yoshida K."/>
            <person name="Sommer R.J."/>
        </authorList>
    </citation>
    <scope>NUCLEOTIDE SEQUENCE [LARGE SCALE GENOMIC DNA]</scope>
    <source>
        <strain evidence="11">RS5460</strain>
    </source>
</reference>
<dbReference type="GO" id="GO:0003993">
    <property type="term" value="F:acid phosphatase activity"/>
    <property type="evidence" value="ECO:0007669"/>
    <property type="project" value="UniProtKB-EC"/>
</dbReference>
<dbReference type="PANTHER" id="PTHR11567">
    <property type="entry name" value="ACID PHOSPHATASE-RELATED"/>
    <property type="match status" value="1"/>
</dbReference>
<feature type="chain" id="PRO_5042940124" description="acid phosphatase" evidence="9">
    <location>
        <begin position="18"/>
        <end position="506"/>
    </location>
</feature>
<dbReference type="EC" id="3.1.3.2" evidence="3"/>
<dbReference type="Gene3D" id="3.40.50.1240">
    <property type="entry name" value="Phosphoglycerate mutase-like"/>
    <property type="match status" value="1"/>
</dbReference>
<evidence type="ECO:0000256" key="3">
    <source>
        <dbReference type="ARBA" id="ARBA00012646"/>
    </source>
</evidence>
<dbReference type="Proteomes" id="UP001328107">
    <property type="component" value="Unassembled WGS sequence"/>
</dbReference>
<keyword evidence="11" id="KW-1185">Reference proteome</keyword>
<name>A0AAN5CDQ7_9BILA</name>
<comment type="caution">
    <text evidence="10">The sequence shown here is derived from an EMBL/GenBank/DDBJ whole genome shotgun (WGS) entry which is preliminary data.</text>
</comment>
<sequence length="506" mass="56036">IQMRLLILLAAVGAVSALTRNKRKANWAALPADVKDDNLELLFVHSMWRHGDRAAEHEVPGPGVDQFPEDAWTFGGGGYGELSPEGMKMHFELGRKLRKRYITETFPKFLSEAYNSKEIYIRSTDYNRTLISAYSNVQGMYSGSGVEGQNYPSKDDLPEWPENFVPIPVHTVDYGIDYPGHPDFQCDRQDQLQEMVRNSPEYQAYTKDPNVAPMLQYLTEETGADVTVENIYELNDPLFCENIHMDDLNQTGANIKDFYPWYFTGSVVDMVGDIIERHEEFEDGMGNPGGINGVDVSIEIPKIRAGETLKMFVGNVDGVMKCLDAPDDDSCRPFFKTRKYYALSAHDTTLSAFLTILGVKKKVVPNGYPQYSAAILLEVYRDKRTNERVFKFLYHADKNSDFTPITSTVHGCDVTNDTCSISVLYDLVAKYASDIDMATLCATPVNGAPPSTSGKPAAVTSTTPTSTSTTTKTTTTTTTQTPTTTSAVSAPSLIAAFAVMILSVLH</sequence>
<accession>A0AAN5CDQ7</accession>
<keyword evidence="4 9" id="KW-0732">Signal</keyword>
<comment type="catalytic activity">
    <reaction evidence="1">
        <text>a phosphate monoester + H2O = an alcohol + phosphate</text>
        <dbReference type="Rhea" id="RHEA:15017"/>
        <dbReference type="ChEBI" id="CHEBI:15377"/>
        <dbReference type="ChEBI" id="CHEBI:30879"/>
        <dbReference type="ChEBI" id="CHEBI:43474"/>
        <dbReference type="ChEBI" id="CHEBI:67140"/>
        <dbReference type="EC" id="3.1.3.2"/>
    </reaction>
</comment>
<dbReference type="PANTHER" id="PTHR11567:SF211">
    <property type="entry name" value="PROSTATIC ACID PHOSPHATASE"/>
    <property type="match status" value="1"/>
</dbReference>
<dbReference type="EMBL" id="BTRK01000002">
    <property type="protein sequence ID" value="GMR38959.1"/>
    <property type="molecule type" value="Genomic_DNA"/>
</dbReference>
<gene>
    <name evidence="10" type="ORF">PMAYCL1PPCAC_09154</name>
</gene>
<evidence type="ECO:0000313" key="10">
    <source>
        <dbReference type="EMBL" id="GMR38959.1"/>
    </source>
</evidence>
<dbReference type="Pfam" id="PF00328">
    <property type="entry name" value="His_Phos_2"/>
    <property type="match status" value="1"/>
</dbReference>
<comment type="similarity">
    <text evidence="2">Belongs to the histidine acid phosphatase family.</text>
</comment>
<evidence type="ECO:0000256" key="7">
    <source>
        <dbReference type="ARBA" id="ARBA00023180"/>
    </source>
</evidence>
<dbReference type="SUPFAM" id="SSF53254">
    <property type="entry name" value="Phosphoglycerate mutase-like"/>
    <property type="match status" value="1"/>
</dbReference>
<feature type="non-terminal residue" evidence="10">
    <location>
        <position position="1"/>
    </location>
</feature>
<dbReference type="CDD" id="cd07061">
    <property type="entry name" value="HP_HAP_like"/>
    <property type="match status" value="1"/>
</dbReference>
<evidence type="ECO:0000256" key="8">
    <source>
        <dbReference type="SAM" id="MobiDB-lite"/>
    </source>
</evidence>
<dbReference type="InterPro" id="IPR050645">
    <property type="entry name" value="Histidine_acid_phosphatase"/>
</dbReference>
<evidence type="ECO:0000313" key="11">
    <source>
        <dbReference type="Proteomes" id="UP001328107"/>
    </source>
</evidence>
<evidence type="ECO:0000256" key="2">
    <source>
        <dbReference type="ARBA" id="ARBA00005375"/>
    </source>
</evidence>
<feature type="compositionally biased region" description="Low complexity" evidence="8">
    <location>
        <begin position="455"/>
        <end position="485"/>
    </location>
</feature>
<keyword evidence="7" id="KW-0325">Glycoprotein</keyword>
<evidence type="ECO:0000256" key="6">
    <source>
        <dbReference type="ARBA" id="ARBA00023157"/>
    </source>
</evidence>
<evidence type="ECO:0000256" key="9">
    <source>
        <dbReference type="SAM" id="SignalP"/>
    </source>
</evidence>
<dbReference type="InterPro" id="IPR029033">
    <property type="entry name" value="His_PPase_superfam"/>
</dbReference>
<evidence type="ECO:0000256" key="1">
    <source>
        <dbReference type="ARBA" id="ARBA00000032"/>
    </source>
</evidence>